<evidence type="ECO:0000256" key="1">
    <source>
        <dbReference type="SAM" id="MobiDB-lite"/>
    </source>
</evidence>
<reference evidence="2 3" key="1">
    <citation type="submission" date="2016-07" db="EMBL/GenBank/DDBJ databases">
        <title>Pervasive Adenine N6-methylation of Active Genes in Fungi.</title>
        <authorList>
            <consortium name="DOE Joint Genome Institute"/>
            <person name="Mondo S.J."/>
            <person name="Dannebaum R.O."/>
            <person name="Kuo R.C."/>
            <person name="Labutti K."/>
            <person name="Haridas S."/>
            <person name="Kuo A."/>
            <person name="Salamov A."/>
            <person name="Ahrendt S.R."/>
            <person name="Lipzen A."/>
            <person name="Sullivan W."/>
            <person name="Andreopoulos W.B."/>
            <person name="Clum A."/>
            <person name="Lindquist E."/>
            <person name="Daum C."/>
            <person name="Ramamoorthy G.K."/>
            <person name="Gryganskyi A."/>
            <person name="Culley D."/>
            <person name="Magnuson J.K."/>
            <person name="James T.Y."/>
            <person name="O'Malley M.A."/>
            <person name="Stajich J.E."/>
            <person name="Spatafora J.W."/>
            <person name="Visel A."/>
            <person name="Grigoriev I.V."/>
        </authorList>
    </citation>
    <scope>NUCLEOTIDE SEQUENCE [LARGE SCALE GENOMIC DNA]</scope>
    <source>
        <strain evidence="2 3">NRRL 2496</strain>
    </source>
</reference>
<feature type="compositionally biased region" description="Polar residues" evidence="1">
    <location>
        <begin position="303"/>
        <end position="315"/>
    </location>
</feature>
<name>A0A1X2HVJ1_SYNRA</name>
<dbReference type="EMBL" id="MCGN01000001">
    <property type="protein sequence ID" value="ORZ03625.1"/>
    <property type="molecule type" value="Genomic_DNA"/>
</dbReference>
<feature type="region of interest" description="Disordered" evidence="1">
    <location>
        <begin position="21"/>
        <end position="342"/>
    </location>
</feature>
<proteinExistence type="predicted"/>
<comment type="caution">
    <text evidence="2">The sequence shown here is derived from an EMBL/GenBank/DDBJ whole genome shotgun (WGS) entry which is preliminary data.</text>
</comment>
<feature type="compositionally biased region" description="Basic and acidic residues" evidence="1">
    <location>
        <begin position="261"/>
        <end position="273"/>
    </location>
</feature>
<dbReference type="Proteomes" id="UP000242180">
    <property type="component" value="Unassembled WGS sequence"/>
</dbReference>
<dbReference type="InParanoid" id="A0A1X2HVJ1"/>
<gene>
    <name evidence="2" type="ORF">BCR43DRAFT_510658</name>
</gene>
<feature type="compositionally biased region" description="Acidic residues" evidence="1">
    <location>
        <begin position="286"/>
        <end position="296"/>
    </location>
</feature>
<evidence type="ECO:0000313" key="2">
    <source>
        <dbReference type="EMBL" id="ORZ03625.1"/>
    </source>
</evidence>
<sequence>MFNPDEFSDEYRDEPVEIASEVHSEHETALSAEKVKSNTASRPEGASPVGKRGPPTAGEDQSKPVITSAQEESAPKSVAGSQPSSMPASPSTSTAVSATPASYKQKPARRRILPWAKESEASSKKTKRSGKQEDTEAKEASKKKRKTTDYTVKQTKQGYAKSKKDEPNEGENVMPKEKTPQRRKAATPISHESEDEDMQEASRSPPPKRTARPRRAATSKQKSYSVPSDDDSQGEQVMNRTGKRTAMQNEQGPSPDANLPEDIRGSADNDRMMTEAGPPSTGALGDESDATTDDESLGPILRASQTGQIDSQRSAMSWEENQKNNEITQKSRTEDLFDELGL</sequence>
<accession>A0A1X2HVJ1</accession>
<feature type="compositionally biased region" description="Basic and acidic residues" evidence="1">
    <location>
        <begin position="21"/>
        <end position="36"/>
    </location>
</feature>
<dbReference type="AlphaFoldDB" id="A0A1X2HVJ1"/>
<keyword evidence="3" id="KW-1185">Reference proteome</keyword>
<evidence type="ECO:0000313" key="3">
    <source>
        <dbReference type="Proteomes" id="UP000242180"/>
    </source>
</evidence>
<feature type="compositionally biased region" description="Basic and acidic residues" evidence="1">
    <location>
        <begin position="130"/>
        <end position="140"/>
    </location>
</feature>
<protein>
    <submittedName>
        <fullName evidence="2">Uncharacterized protein</fullName>
    </submittedName>
</protein>
<organism evidence="2 3">
    <name type="scientific">Syncephalastrum racemosum</name>
    <name type="common">Filamentous fungus</name>
    <dbReference type="NCBI Taxonomy" id="13706"/>
    <lineage>
        <taxon>Eukaryota</taxon>
        <taxon>Fungi</taxon>
        <taxon>Fungi incertae sedis</taxon>
        <taxon>Mucoromycota</taxon>
        <taxon>Mucoromycotina</taxon>
        <taxon>Mucoromycetes</taxon>
        <taxon>Mucorales</taxon>
        <taxon>Syncephalastraceae</taxon>
        <taxon>Syncephalastrum</taxon>
    </lineage>
</organism>
<feature type="compositionally biased region" description="Low complexity" evidence="1">
    <location>
        <begin position="81"/>
        <end position="102"/>
    </location>
</feature>